<comment type="caution">
    <text evidence="1">The sequence shown here is derived from an EMBL/GenBank/DDBJ whole genome shotgun (WGS) entry which is preliminary data.</text>
</comment>
<organism evidence="1 2">
    <name type="scientific">Patagioenas fasciata monilis</name>
    <dbReference type="NCBI Taxonomy" id="372326"/>
    <lineage>
        <taxon>Eukaryota</taxon>
        <taxon>Metazoa</taxon>
        <taxon>Chordata</taxon>
        <taxon>Craniata</taxon>
        <taxon>Vertebrata</taxon>
        <taxon>Euteleostomi</taxon>
        <taxon>Archelosauria</taxon>
        <taxon>Archosauria</taxon>
        <taxon>Dinosauria</taxon>
        <taxon>Saurischia</taxon>
        <taxon>Theropoda</taxon>
        <taxon>Coelurosauria</taxon>
        <taxon>Aves</taxon>
        <taxon>Neognathae</taxon>
        <taxon>Neoaves</taxon>
        <taxon>Columbimorphae</taxon>
        <taxon>Columbiformes</taxon>
        <taxon>Columbidae</taxon>
        <taxon>Patagioenas</taxon>
    </lineage>
</organism>
<name>A0A1V4JGM9_PATFA</name>
<dbReference type="Proteomes" id="UP000190648">
    <property type="component" value="Unassembled WGS sequence"/>
</dbReference>
<proteinExistence type="predicted"/>
<evidence type="ECO:0000313" key="2">
    <source>
        <dbReference type="Proteomes" id="UP000190648"/>
    </source>
</evidence>
<accession>A0A1V4JGM9</accession>
<keyword evidence="2" id="KW-1185">Reference proteome</keyword>
<sequence length="77" mass="8565">MNLSSLTSEGIWQLSLHERQQMALCSQYRGTAPGVQSGKHWSHLSTTAAIKLSPERAAAQDRQVILDTKNMNHVNPH</sequence>
<reference evidence="1 2" key="1">
    <citation type="submission" date="2016-02" db="EMBL/GenBank/DDBJ databases">
        <title>Band-tailed pigeon sequencing and assembly.</title>
        <authorList>
            <person name="Soares A.E."/>
            <person name="Novak B.J."/>
            <person name="Rice E.S."/>
            <person name="O'Connell B."/>
            <person name="Chang D."/>
            <person name="Weber S."/>
            <person name="Shapiro B."/>
        </authorList>
    </citation>
    <scope>NUCLEOTIDE SEQUENCE [LARGE SCALE GENOMIC DNA]</scope>
    <source>
        <strain evidence="1">BTP2013</strain>
        <tissue evidence="1">Blood</tissue>
    </source>
</reference>
<dbReference type="AlphaFoldDB" id="A0A1V4JGM9"/>
<evidence type="ECO:0000313" key="1">
    <source>
        <dbReference type="EMBL" id="OPJ71373.1"/>
    </source>
</evidence>
<gene>
    <name evidence="1" type="ORF">AV530_007908</name>
</gene>
<dbReference type="EMBL" id="LSYS01007601">
    <property type="protein sequence ID" value="OPJ71373.1"/>
    <property type="molecule type" value="Genomic_DNA"/>
</dbReference>
<protein>
    <submittedName>
        <fullName evidence="1">Uncharacterized protein</fullName>
    </submittedName>
</protein>